<sequence>MTHAGIVWHPEMFHGRGWRSSGFDGWYFKVVDPSERHVWAIIPGIWMDRDPAKQYCFIQFLDGRTGRTTMHRYPAQQFWSSRERFDITVGQSRFSLTSMHVDIDDPDLHLRGDLQFSQSQGWPIRPWAPGAMGPFAFLPFLEGYHAITNVDPRIVGSLSAGGDEMDFTGGRAYMERDWGSAFPRAWVWTQSNHFDEDHVCLTASIADIPLAGRLLRGFIVGFLFGGVFYQWATWNGSRLAHFAYDDQRAEFTVINGKHILEVWSGGRSGMGQVFAPRAGAMTQMLVEELNAVVQVRLIERHVYGDVLLFEGRGRNGGLEISGDMAAVVGTPEVRTVQGLARP</sequence>
<reference evidence="1 2" key="1">
    <citation type="submission" date="2018-09" db="EMBL/GenBank/DDBJ databases">
        <title>Discovery and Ecogenomic Context for Candidatus Cryosericales, a Global Caldiserica Order Active in Thawing Permafrost.</title>
        <authorList>
            <person name="Martinez M.A."/>
            <person name="Woodcroft B.J."/>
            <person name="Ignacio Espinoza J.C."/>
            <person name="Zayed A."/>
            <person name="Singleton C.M."/>
            <person name="Boyd J."/>
            <person name="Li Y.-F."/>
            <person name="Purvine S."/>
            <person name="Maughan H."/>
            <person name="Hodgkins S.B."/>
            <person name="Anderson D."/>
            <person name="Sederholm M."/>
            <person name="Temperton B."/>
            <person name="Saleska S.R."/>
            <person name="Tyson G.W."/>
            <person name="Rich V.I."/>
        </authorList>
    </citation>
    <scope>NUCLEOTIDE SEQUENCE [LARGE SCALE GENOMIC DNA]</scope>
    <source>
        <strain evidence="1 2">SMC7</strain>
    </source>
</reference>
<dbReference type="InterPro" id="IPR025893">
    <property type="entry name" value="Tocopherol_cyclase"/>
</dbReference>
<comment type="caution">
    <text evidence="1">The sequence shown here is derived from an EMBL/GenBank/DDBJ whole genome shotgun (WGS) entry which is preliminary data.</text>
</comment>
<dbReference type="GO" id="GO:0009976">
    <property type="term" value="F:tocopherol cyclase activity"/>
    <property type="evidence" value="ECO:0007669"/>
    <property type="project" value="InterPro"/>
</dbReference>
<dbReference type="Pfam" id="PF14249">
    <property type="entry name" value="Tocopherol_cycl"/>
    <property type="match status" value="1"/>
</dbReference>
<keyword evidence="2" id="KW-1185">Reference proteome</keyword>
<dbReference type="SUPFAM" id="SSF159245">
    <property type="entry name" value="AttH-like"/>
    <property type="match status" value="1"/>
</dbReference>
<dbReference type="PANTHER" id="PTHR35309:SF4">
    <property type="entry name" value="TOCOPHEROL CYCLASE"/>
    <property type="match status" value="1"/>
</dbReference>
<dbReference type="RefSeq" id="WP_119089674.1">
    <property type="nucleotide sequence ID" value="NZ_QXIS01000036.1"/>
</dbReference>
<evidence type="ECO:0008006" key="3">
    <source>
        <dbReference type="Google" id="ProtNLM"/>
    </source>
</evidence>
<accession>A0A398D1Z2</accession>
<gene>
    <name evidence="1" type="ORF">SMC7_07195</name>
</gene>
<proteinExistence type="predicted"/>
<organism evidence="1 2">
    <name type="scientific">Candidatus Cryosericum terrychapinii</name>
    <dbReference type="NCBI Taxonomy" id="2290919"/>
    <lineage>
        <taxon>Bacteria</taxon>
        <taxon>Pseudomonadati</taxon>
        <taxon>Caldisericota/Cryosericota group</taxon>
        <taxon>Candidatus Cryosericota</taxon>
        <taxon>Candidatus Cryosericia</taxon>
        <taxon>Candidatus Cryosericales</taxon>
        <taxon>Candidatus Cryosericaceae</taxon>
        <taxon>Candidatus Cryosericum</taxon>
    </lineage>
</organism>
<dbReference type="OrthoDB" id="9772627at2"/>
<dbReference type="EMBL" id="QXIS01000036">
    <property type="protein sequence ID" value="RIE05511.1"/>
    <property type="molecule type" value="Genomic_DNA"/>
</dbReference>
<protein>
    <recommendedName>
        <fullName evidence="3">Tocopherol cyclase</fullName>
    </recommendedName>
</protein>
<dbReference type="AlphaFoldDB" id="A0A398D1Z2"/>
<dbReference type="PANTHER" id="PTHR35309">
    <property type="match status" value="1"/>
</dbReference>
<dbReference type="Proteomes" id="UP000266328">
    <property type="component" value="Unassembled WGS sequence"/>
</dbReference>
<evidence type="ECO:0000313" key="2">
    <source>
        <dbReference type="Proteomes" id="UP000266328"/>
    </source>
</evidence>
<evidence type="ECO:0000313" key="1">
    <source>
        <dbReference type="EMBL" id="RIE05511.1"/>
    </source>
</evidence>
<name>A0A398D1Z2_9BACT</name>